<dbReference type="STRING" id="364032.SAMN05443662_1646"/>
<evidence type="ECO:0000256" key="7">
    <source>
        <dbReference type="ARBA" id="ARBA00022723"/>
    </source>
</evidence>
<feature type="binding site" evidence="13">
    <location>
        <position position="642"/>
    </location>
    <ligand>
        <name>Zn(2+)</name>
        <dbReference type="ChEBI" id="CHEBI:29105"/>
        <label>1</label>
        <note>catalytic</note>
    </ligand>
</feature>
<keyword evidence="4 11" id="KW-0489">Methyltransferase</keyword>
<keyword evidence="10 11" id="KW-0486">Methionine biosynthesis</keyword>
<feature type="binding site" evidence="11">
    <location>
        <begin position="14"/>
        <end position="17"/>
    </location>
    <ligand>
        <name>5-methyltetrahydropteroyltri-L-glutamate</name>
        <dbReference type="ChEBI" id="CHEBI:58207"/>
    </ligand>
</feature>
<dbReference type="GO" id="GO:0003871">
    <property type="term" value="F:5-methyltetrahydropteroyltriglutamate-homocysteine S-methyltransferase activity"/>
    <property type="evidence" value="ECO:0007669"/>
    <property type="project" value="UniProtKB-UniRule"/>
</dbReference>
<feature type="binding site" evidence="11 12">
    <location>
        <begin position="430"/>
        <end position="432"/>
    </location>
    <ligand>
        <name>L-methionine</name>
        <dbReference type="ChEBI" id="CHEBI:57844"/>
    </ligand>
</feature>
<dbReference type="Proteomes" id="UP000198461">
    <property type="component" value="Unassembled WGS sequence"/>
</dbReference>
<feature type="binding site" evidence="11">
    <location>
        <position position="640"/>
    </location>
    <ligand>
        <name>Zn(2+)</name>
        <dbReference type="ChEBI" id="CHEBI:29105"/>
        <note>catalytic</note>
    </ligand>
</feature>
<feature type="active site" description="Proton donor" evidence="11 14">
    <location>
        <position position="693"/>
    </location>
</feature>
<feature type="binding site" evidence="12">
    <location>
        <position position="119"/>
    </location>
    <ligand>
        <name>5-methyltetrahydropteroyltri-L-glutamate</name>
        <dbReference type="ChEBI" id="CHEBI:58207"/>
    </ligand>
</feature>
<evidence type="ECO:0000256" key="8">
    <source>
        <dbReference type="ARBA" id="ARBA00022737"/>
    </source>
</evidence>
<evidence type="ECO:0000259" key="15">
    <source>
        <dbReference type="Pfam" id="PF01717"/>
    </source>
</evidence>
<keyword evidence="6 11" id="KW-0808">Transferase</keyword>
<feature type="binding site" evidence="11 12">
    <location>
        <position position="483"/>
    </location>
    <ligand>
        <name>L-methionine</name>
        <dbReference type="ChEBI" id="CHEBI:57844"/>
    </ligand>
</feature>
<comment type="pathway">
    <text evidence="2 11">Amino-acid biosynthesis; L-methionine biosynthesis via de novo pathway; L-methionine from L-homocysteine (MetE route): step 1/1.</text>
</comment>
<comment type="cofactor">
    <cofactor evidence="13">
        <name>Zn(2+)</name>
        <dbReference type="ChEBI" id="CHEBI:29105"/>
    </cofactor>
    <text evidence="13">Binds 2 Zn(2+) ions per subunit.</text>
</comment>
<feature type="binding site" evidence="11">
    <location>
        <position position="604"/>
    </location>
    <ligand>
        <name>5-methyltetrahydropteroyltri-L-glutamate</name>
        <dbReference type="ChEBI" id="CHEBI:58207"/>
    </ligand>
</feature>
<proteinExistence type="inferred from homology"/>
<feature type="binding site" evidence="13">
    <location>
        <position position="664"/>
    </location>
    <ligand>
        <name>Zn(2+)</name>
        <dbReference type="ChEBI" id="CHEBI:29105"/>
        <label>1</label>
        <note>catalytic</note>
    </ligand>
</feature>
<evidence type="ECO:0000256" key="3">
    <source>
        <dbReference type="ARBA" id="ARBA00009553"/>
    </source>
</evidence>
<protein>
    <recommendedName>
        <fullName evidence="11">5-methyltetrahydropteroyltriglutamate--homocysteine methyltransferase</fullName>
        <ecNumber evidence="11">2.1.1.14</ecNumber>
    </recommendedName>
    <alternativeName>
        <fullName evidence="11">Cobalamin-independent methionine synthase</fullName>
    </alternativeName>
    <alternativeName>
        <fullName evidence="11">Methionine synthase, vitamin-B12 independent isozyme</fullName>
    </alternativeName>
</protein>
<feature type="binding site" evidence="11">
    <location>
        <position position="664"/>
    </location>
    <ligand>
        <name>Zn(2+)</name>
        <dbReference type="ChEBI" id="CHEBI:29105"/>
        <note>catalytic</note>
    </ligand>
</feature>
<reference evidence="17 18" key="1">
    <citation type="submission" date="2016-11" db="EMBL/GenBank/DDBJ databases">
        <authorList>
            <person name="Jaros S."/>
            <person name="Januszkiewicz K."/>
            <person name="Wedrychowicz H."/>
        </authorList>
    </citation>
    <scope>NUCLEOTIDE SEQUENCE [LARGE SCALE GENOMIC DNA]</scope>
    <source>
        <strain evidence="17 18">DSM 17737</strain>
    </source>
</reference>
<feature type="binding site" evidence="13">
    <location>
        <position position="725"/>
    </location>
    <ligand>
        <name>Zn(2+)</name>
        <dbReference type="ChEBI" id="CHEBI:29105"/>
        <label>1</label>
        <note>catalytic</note>
    </ligand>
</feature>
<evidence type="ECO:0000256" key="6">
    <source>
        <dbReference type="ARBA" id="ARBA00022679"/>
    </source>
</evidence>
<dbReference type="Gene3D" id="3.20.20.210">
    <property type="match status" value="2"/>
</dbReference>
<dbReference type="InterPro" id="IPR038071">
    <property type="entry name" value="UROD/MetE-like_sf"/>
</dbReference>
<evidence type="ECO:0000256" key="13">
    <source>
        <dbReference type="PIRSR" id="PIRSR000382-2"/>
    </source>
</evidence>
<sequence length="755" mass="85789">MIHNLGFPRFGAQRELKFALERYWRGELSQHELLAVGHELRLRHWQLQQDAGVALIPVGDFAYYDHMLNMSTLLGHIPARHRNEGGSYDLDCYFRMARGRAPTGTPAPACEMTKWFDTNYHYIVPELEADTTFAITDESLFNQVADAQQAGFHVKPVLVGPVTYLYLSKGEGDRLAWLDRLLPVYQQILQRLKTMGVEWVQIDEPALVMELDADWQAAYARAYEALSGQGVKLLLTTYFDDVLAHRELIEALPVEGVHIDVTRGDDQWEWLETFPQDKLLSVGGIDGRNIWKTDLNTLRGRLLKLHADRGENLWLAPSCSLLHVPLDLSLEDKLDPTIRQWMAFARQKLDELKLLHDSLKDAAVVDSEIWQTHARAVESRKTAALIHDPAVQERLKETKNLSVERQSPFAVRKQAQQAWMKLPLLPTTTIGSFPQTPEIRKARRDYRQGVLPEHDYVAAMQAEIAHVVKVQEELDIDVLVHGEPERNDMVEYFGEQLKGYTFTQHGWVQSYGSRMVKPPIIYGDVSRPAPMTVEWSKYAQSLTSRPMKGMLTGPITMLQWAFVRDDQPRSLTARQIALAIRDEVQDLEAAGIKVIQIDEPALREGLPLKKSRWAAYLDWAVHAFKLSANGVADDTQIHTHMCYAEFNDIIDAIEALDADVISIETSRSRMELLQAFVEHAYPNDIGPGVWDIHSPNVPETDEMIALLEKAIEVIPVERLWVNPDCGLKTRGWAEVKPALVNMVAAAKTLRARYDS</sequence>
<comment type="similarity">
    <text evidence="3 11">Belongs to the vitamin-B12 independent methionine synthase family.</text>
</comment>
<dbReference type="SUPFAM" id="SSF51726">
    <property type="entry name" value="UROD/MetE-like"/>
    <property type="match status" value="2"/>
</dbReference>
<evidence type="ECO:0000313" key="17">
    <source>
        <dbReference type="EMBL" id="SIO17277.1"/>
    </source>
</evidence>
<dbReference type="RefSeq" id="WP_074201918.1">
    <property type="nucleotide sequence ID" value="NZ_FSRE01000004.1"/>
</dbReference>
<dbReference type="Pfam" id="PF01717">
    <property type="entry name" value="Meth_synt_2"/>
    <property type="match status" value="1"/>
</dbReference>
<feature type="binding site" evidence="11 12">
    <location>
        <begin position="430"/>
        <end position="432"/>
    </location>
    <ligand>
        <name>L-homocysteine</name>
        <dbReference type="ChEBI" id="CHEBI:58199"/>
    </ligand>
</feature>
<dbReference type="EC" id="2.1.1.14" evidence="11"/>
<evidence type="ECO:0000256" key="10">
    <source>
        <dbReference type="ARBA" id="ARBA00023167"/>
    </source>
</evidence>
<evidence type="ECO:0000256" key="14">
    <source>
        <dbReference type="PIRSR" id="PIRSR000382-3"/>
    </source>
</evidence>
<organism evidence="17 18">
    <name type="scientific">Sulfurivirga caldicuralii</name>
    <dbReference type="NCBI Taxonomy" id="364032"/>
    <lineage>
        <taxon>Bacteria</taxon>
        <taxon>Pseudomonadati</taxon>
        <taxon>Pseudomonadota</taxon>
        <taxon>Gammaproteobacteria</taxon>
        <taxon>Thiotrichales</taxon>
        <taxon>Piscirickettsiaceae</taxon>
        <taxon>Sulfurivirga</taxon>
    </lineage>
</organism>
<evidence type="ECO:0000259" key="16">
    <source>
        <dbReference type="Pfam" id="PF08267"/>
    </source>
</evidence>
<dbReference type="InterPro" id="IPR002629">
    <property type="entry name" value="Met_Synth_C/arc"/>
</dbReference>
<evidence type="ECO:0000256" key="11">
    <source>
        <dbReference type="HAMAP-Rule" id="MF_00172"/>
    </source>
</evidence>
<keyword evidence="7 11" id="KW-0479">Metal-binding</keyword>
<evidence type="ECO:0000256" key="4">
    <source>
        <dbReference type="ARBA" id="ARBA00022603"/>
    </source>
</evidence>
<feature type="binding site" evidence="11 12">
    <location>
        <position position="598"/>
    </location>
    <ligand>
        <name>L-homocysteine</name>
        <dbReference type="ChEBI" id="CHEBI:58199"/>
    </ligand>
</feature>
<comment type="caution">
    <text evidence="11">Lacks conserved residue(s) required for the propagation of feature annotation.</text>
</comment>
<feature type="domain" description="Cobalamin-independent methionine synthase MetE N-terminal" evidence="16">
    <location>
        <begin position="3"/>
        <end position="305"/>
    </location>
</feature>
<feature type="binding site" evidence="11 12">
    <location>
        <position position="598"/>
    </location>
    <ligand>
        <name>L-methionine</name>
        <dbReference type="ChEBI" id="CHEBI:57844"/>
    </ligand>
</feature>
<dbReference type="GO" id="GO:0008270">
    <property type="term" value="F:zinc ion binding"/>
    <property type="evidence" value="ECO:0007669"/>
    <property type="project" value="InterPro"/>
</dbReference>
<feature type="binding site" evidence="11">
    <location>
        <position position="483"/>
    </location>
    <ligand>
        <name>L-homocysteine</name>
        <dbReference type="ChEBI" id="CHEBI:58199"/>
    </ligand>
</feature>
<feature type="binding site" evidence="13">
    <location>
        <position position="640"/>
    </location>
    <ligand>
        <name>Zn(2+)</name>
        <dbReference type="ChEBI" id="CHEBI:29105"/>
        <label>1</label>
        <note>catalytic</note>
    </ligand>
</feature>
<dbReference type="InterPro" id="IPR013215">
    <property type="entry name" value="Cbl-indep_Met_Synth_N"/>
</dbReference>
<feature type="binding site" evidence="12">
    <location>
        <position position="17"/>
    </location>
    <ligand>
        <name>5-methyltetrahydropteroyltri-L-glutamate</name>
        <dbReference type="ChEBI" id="CHEBI:58207"/>
    </ligand>
</feature>
<evidence type="ECO:0000256" key="1">
    <source>
        <dbReference type="ARBA" id="ARBA00002777"/>
    </source>
</evidence>
<evidence type="ECO:0000313" key="18">
    <source>
        <dbReference type="Proteomes" id="UP000198461"/>
    </source>
</evidence>
<dbReference type="GO" id="GO:0071265">
    <property type="term" value="P:L-methionine biosynthetic process"/>
    <property type="evidence" value="ECO:0007669"/>
    <property type="project" value="UniProtKB-ARBA"/>
</dbReference>
<dbReference type="GO" id="GO:0032259">
    <property type="term" value="P:methylation"/>
    <property type="evidence" value="ECO:0007669"/>
    <property type="project" value="UniProtKB-KW"/>
</dbReference>
<dbReference type="AlphaFoldDB" id="A0A1N6HC60"/>
<dbReference type="InterPro" id="IPR006276">
    <property type="entry name" value="Cobalamin-indep_Met_synthase"/>
</dbReference>
<dbReference type="FunFam" id="3.20.20.210:FF:000003">
    <property type="entry name" value="5-methyltetrahydropteroyltriglutamate--homocysteine methyltransferase"/>
    <property type="match status" value="1"/>
</dbReference>
<dbReference type="EMBL" id="FSRE01000004">
    <property type="protein sequence ID" value="SIO17277.1"/>
    <property type="molecule type" value="Genomic_DNA"/>
</dbReference>
<feature type="binding site" evidence="11">
    <location>
        <position position="642"/>
    </location>
    <ligand>
        <name>Zn(2+)</name>
        <dbReference type="ChEBI" id="CHEBI:29105"/>
        <note>catalytic</note>
    </ligand>
</feature>
<dbReference type="PIRSF" id="PIRSF000382">
    <property type="entry name" value="MeTrfase_B12_ind"/>
    <property type="match status" value="1"/>
</dbReference>
<keyword evidence="8 11" id="KW-0677">Repeat</keyword>
<feature type="binding site" evidence="11 12">
    <location>
        <position position="560"/>
    </location>
    <ligand>
        <name>5-methyltetrahydropteroyltri-L-glutamate</name>
        <dbReference type="ChEBI" id="CHEBI:58207"/>
    </ligand>
</feature>
<name>A0A1N6HC60_9GAMM</name>
<comment type="cofactor">
    <cofactor evidence="11">
        <name>Zn(2+)</name>
        <dbReference type="ChEBI" id="CHEBI:29105"/>
    </cofactor>
    <text evidence="11">Binds 1 zinc ion per subunit.</text>
</comment>
<dbReference type="PANTHER" id="PTHR30519">
    <property type="entry name" value="5-METHYLTETRAHYDROPTEROYLTRIGLUTAMATE--HOMOCYSTEINE METHYLTRANSFERASE"/>
    <property type="match status" value="1"/>
</dbReference>
<dbReference type="HAMAP" id="MF_00172">
    <property type="entry name" value="Meth_synth"/>
    <property type="match status" value="1"/>
</dbReference>
<feature type="binding site" evidence="11">
    <location>
        <position position="725"/>
    </location>
    <ligand>
        <name>Zn(2+)</name>
        <dbReference type="ChEBI" id="CHEBI:29105"/>
        <note>catalytic</note>
    </ligand>
</feature>
<dbReference type="NCBIfam" id="TIGR01371">
    <property type="entry name" value="met_syn_B12ind"/>
    <property type="match status" value="1"/>
</dbReference>
<keyword evidence="9 11" id="KW-0862">Zinc</keyword>
<accession>A0A1N6HC60</accession>
<evidence type="ECO:0000256" key="2">
    <source>
        <dbReference type="ARBA" id="ARBA00004681"/>
    </source>
</evidence>
<dbReference type="Pfam" id="PF08267">
    <property type="entry name" value="Meth_synt_1"/>
    <property type="match status" value="1"/>
</dbReference>
<dbReference type="NCBIfam" id="NF003556">
    <property type="entry name" value="PRK05222.1"/>
    <property type="match status" value="1"/>
</dbReference>
<dbReference type="CDD" id="cd03311">
    <property type="entry name" value="CIMS_C_terminal_like"/>
    <property type="match status" value="1"/>
</dbReference>
<comment type="function">
    <text evidence="1 11">Catalyzes the transfer of a methyl group from 5-methyltetrahydrofolate to homocysteine resulting in methionine formation.</text>
</comment>
<dbReference type="OrthoDB" id="244285at2"/>
<keyword evidence="5 11" id="KW-0028">Amino-acid biosynthesis</keyword>
<comment type="catalytic activity">
    <reaction evidence="11">
        <text>5-methyltetrahydropteroyltri-L-glutamate + L-homocysteine = tetrahydropteroyltri-L-glutamate + L-methionine</text>
        <dbReference type="Rhea" id="RHEA:21196"/>
        <dbReference type="ChEBI" id="CHEBI:57844"/>
        <dbReference type="ChEBI" id="CHEBI:58140"/>
        <dbReference type="ChEBI" id="CHEBI:58199"/>
        <dbReference type="ChEBI" id="CHEBI:58207"/>
        <dbReference type="EC" id="2.1.1.14"/>
    </reaction>
</comment>
<dbReference type="CDD" id="cd03312">
    <property type="entry name" value="CIMS_N_terminal_like"/>
    <property type="match status" value="1"/>
</dbReference>
<feature type="binding site" evidence="11">
    <location>
        <position position="114"/>
    </location>
    <ligand>
        <name>5-methyltetrahydropteroyltri-L-glutamate</name>
        <dbReference type="ChEBI" id="CHEBI:58207"/>
    </ligand>
</feature>
<evidence type="ECO:0000256" key="12">
    <source>
        <dbReference type="PIRSR" id="PIRSR000382-1"/>
    </source>
</evidence>
<evidence type="ECO:0000256" key="9">
    <source>
        <dbReference type="ARBA" id="ARBA00022833"/>
    </source>
</evidence>
<dbReference type="UniPathway" id="UPA00051">
    <property type="reaction ID" value="UER00082"/>
</dbReference>
<dbReference type="FunFam" id="3.20.20.210:FF:000002">
    <property type="entry name" value="5-methyltetrahydropteroyltriglutamate--homocysteine methyltransferase"/>
    <property type="match status" value="1"/>
</dbReference>
<feature type="domain" description="Cobalamin-independent methionine synthase MetE C-terminal/archaeal" evidence="15">
    <location>
        <begin position="425"/>
        <end position="747"/>
    </location>
</feature>
<evidence type="ECO:0000256" key="5">
    <source>
        <dbReference type="ARBA" id="ARBA00022605"/>
    </source>
</evidence>
<gene>
    <name evidence="11" type="primary">metE</name>
    <name evidence="17" type="ORF">SAMN05443662_1646</name>
</gene>
<keyword evidence="18" id="KW-1185">Reference proteome</keyword>